<comment type="subcellular location">
    <subcellularLocation>
        <location evidence="13">Cell membrane</location>
    </subcellularLocation>
    <subcellularLocation>
        <location evidence="1">Membrane</location>
        <topology evidence="1">Multi-pass membrane protein</topology>
    </subcellularLocation>
</comment>
<dbReference type="InterPro" id="IPR006121">
    <property type="entry name" value="HMA_dom"/>
</dbReference>
<keyword evidence="8" id="KW-1278">Translocase</keyword>
<dbReference type="PRINTS" id="PR00119">
    <property type="entry name" value="CATATPASE"/>
</dbReference>
<evidence type="ECO:0000256" key="5">
    <source>
        <dbReference type="ARBA" id="ARBA00022723"/>
    </source>
</evidence>
<evidence type="ECO:0000313" key="16">
    <source>
        <dbReference type="Proteomes" id="UP001256646"/>
    </source>
</evidence>
<dbReference type="Pfam" id="PF00403">
    <property type="entry name" value="HMA"/>
    <property type="match status" value="1"/>
</dbReference>
<evidence type="ECO:0000256" key="2">
    <source>
        <dbReference type="ARBA" id="ARBA00006024"/>
    </source>
</evidence>
<dbReference type="SUPFAM" id="SSF81665">
    <property type="entry name" value="Calcium ATPase, transmembrane domain M"/>
    <property type="match status" value="1"/>
</dbReference>
<dbReference type="Proteomes" id="UP001256646">
    <property type="component" value="Unassembled WGS sequence"/>
</dbReference>
<accession>A0ABU1ED36</accession>
<keyword evidence="3" id="KW-0104">Cadmium</keyword>
<name>A0ABU1ED36_9CLOT</name>
<dbReference type="NCBIfam" id="TIGR01525">
    <property type="entry name" value="ATPase-IB_hvy"/>
    <property type="match status" value="1"/>
</dbReference>
<organism evidence="15 16">
    <name type="scientific">Clostridium aquiflavi</name>
    <dbReference type="NCBI Taxonomy" id="3073603"/>
    <lineage>
        <taxon>Bacteria</taxon>
        <taxon>Bacillati</taxon>
        <taxon>Bacillota</taxon>
        <taxon>Clostridia</taxon>
        <taxon>Eubacteriales</taxon>
        <taxon>Clostridiaceae</taxon>
        <taxon>Clostridium</taxon>
    </lineage>
</organism>
<reference evidence="15 16" key="1">
    <citation type="submission" date="2023-09" db="EMBL/GenBank/DDBJ databases">
        <authorList>
            <person name="Zhai L."/>
        </authorList>
    </citation>
    <scope>NUCLEOTIDE SEQUENCE [LARGE SCALE GENOMIC DNA]</scope>
    <source>
        <strain evidence="15 16">5 N-1</strain>
    </source>
</reference>
<dbReference type="PROSITE" id="PS50846">
    <property type="entry name" value="HMA_2"/>
    <property type="match status" value="1"/>
</dbReference>
<dbReference type="PROSITE" id="PS00154">
    <property type="entry name" value="ATPASE_E1_E2"/>
    <property type="match status" value="1"/>
</dbReference>
<evidence type="ECO:0000256" key="1">
    <source>
        <dbReference type="ARBA" id="ARBA00004141"/>
    </source>
</evidence>
<dbReference type="CDD" id="cd00371">
    <property type="entry name" value="HMA"/>
    <property type="match status" value="1"/>
</dbReference>
<dbReference type="InterPro" id="IPR051014">
    <property type="entry name" value="Cation_Transport_ATPase_IB"/>
</dbReference>
<evidence type="ECO:0000256" key="9">
    <source>
        <dbReference type="ARBA" id="ARBA00022989"/>
    </source>
</evidence>
<keyword evidence="7 13" id="KW-0067">ATP-binding</keyword>
<feature type="domain" description="HMA" evidence="14">
    <location>
        <begin position="3"/>
        <end position="72"/>
    </location>
</feature>
<dbReference type="InterPro" id="IPR036163">
    <property type="entry name" value="HMA_dom_sf"/>
</dbReference>
<evidence type="ECO:0000256" key="7">
    <source>
        <dbReference type="ARBA" id="ARBA00022840"/>
    </source>
</evidence>
<dbReference type="PRINTS" id="PR00941">
    <property type="entry name" value="CDATPASE"/>
</dbReference>
<sequence>MENELKLLLKGLDCANCANKIERKVNDIEEVIEANMNFSLGKLTVKLHENKDKDKVFNVIKDIINKLEPDVIVIHQKNNFNNNLNIKKLDYGEKCNKSCCSHDHYSAHNHIAKQIHSHDNEHNHIENISHSHELNEKTGFFNKKNFFYENQIFIIGLILYLIAILFKENSYLDISIFVLSYILIGGDVLKTAFKNILRGEIFDENFLMTIATVGALAIGEYPEAVGVMMFYKIGELFQGYAVNKSRKSITSLMNIRPEYANIITEHGEKRVSPEEVKINDFIVIKPGERIPLDGIVTDGKGSIDTSALTGESLPREVNIGDELLSGSINLSSVIKLKVTKIFSESTVSKILNLVENSSSKKAKTEKFITKFSRLYTPIVVFLAIAVAIIPPIIIPGQVFSDWIYRALIFLVISCPCALVISVPLGLFAGIGGASKKGILIKGGNYIEVLKNVETIVFDKTGTLTKGVFKVTEINSIDMNKEDFLRIVALGESFSNHPIAQSIVKEFKGKLEKKQVENYQELSGHGVKATIEGKNVILGNYKLLEDNHINIEKVEKTGTVVYVVINNKYSGNIVIADQIKEDSIEAIKKLKMIGIKKTVMLTGDNKSVANSVAKNIGVDQVKSELLPGDKVLEIEKLISSSTSKGKVMFVGDGINDAPVLARADIGIAMGGIGSDAAIEAADVVLMKDNPLALVDAIKIAKKTNSILWQNIIFALGVKIFVLLLGALGIANMWEAVFADVGVTLIAILNSMRSLKN</sequence>
<feature type="transmembrane region" description="Helical" evidence="13">
    <location>
        <begin position="706"/>
        <end position="728"/>
    </location>
</feature>
<dbReference type="SFLD" id="SFLDF00027">
    <property type="entry name" value="p-type_atpase"/>
    <property type="match status" value="1"/>
</dbReference>
<dbReference type="InterPro" id="IPR008250">
    <property type="entry name" value="ATPase_P-typ_transduc_dom_A_sf"/>
</dbReference>
<dbReference type="InterPro" id="IPR018303">
    <property type="entry name" value="ATPase_P-typ_P_site"/>
</dbReference>
<dbReference type="CDD" id="cd07548">
    <property type="entry name" value="P-type_ATPase-Cd_Zn_Co_like"/>
    <property type="match status" value="1"/>
</dbReference>
<dbReference type="Gene3D" id="2.70.150.10">
    <property type="entry name" value="Calcium-transporting ATPase, cytoplasmic transduction domain A"/>
    <property type="match status" value="1"/>
</dbReference>
<feature type="transmembrane region" description="Helical" evidence="13">
    <location>
        <begin position="146"/>
        <end position="165"/>
    </location>
</feature>
<dbReference type="NCBIfam" id="TIGR01512">
    <property type="entry name" value="ATPase-IB2_Cd"/>
    <property type="match status" value="1"/>
</dbReference>
<dbReference type="InterPro" id="IPR023299">
    <property type="entry name" value="ATPase_P-typ_cyto_dom_N"/>
</dbReference>
<gene>
    <name evidence="15" type="ORF">RGC78_02085</name>
</gene>
<evidence type="ECO:0000256" key="3">
    <source>
        <dbReference type="ARBA" id="ARBA00022539"/>
    </source>
</evidence>
<dbReference type="SUPFAM" id="SSF81653">
    <property type="entry name" value="Calcium ATPase, transduction domain A"/>
    <property type="match status" value="1"/>
</dbReference>
<comment type="caution">
    <text evidence="15">The sequence shown here is derived from an EMBL/GenBank/DDBJ whole genome shotgun (WGS) entry which is preliminary data.</text>
</comment>
<evidence type="ECO:0000259" key="14">
    <source>
        <dbReference type="PROSITE" id="PS50846"/>
    </source>
</evidence>
<keyword evidence="13" id="KW-1003">Cell membrane</keyword>
<evidence type="ECO:0000256" key="13">
    <source>
        <dbReference type="RuleBase" id="RU362081"/>
    </source>
</evidence>
<evidence type="ECO:0000256" key="12">
    <source>
        <dbReference type="ARBA" id="ARBA00049338"/>
    </source>
</evidence>
<evidence type="ECO:0000256" key="8">
    <source>
        <dbReference type="ARBA" id="ARBA00022967"/>
    </source>
</evidence>
<protein>
    <recommendedName>
        <fullName evidence="11">Cd(2+)-exporting ATPase</fullName>
        <ecNumber evidence="11">7.2.2.21</ecNumber>
    </recommendedName>
</protein>
<feature type="transmembrane region" description="Helical" evidence="13">
    <location>
        <begin position="171"/>
        <end position="189"/>
    </location>
</feature>
<dbReference type="Pfam" id="PF00702">
    <property type="entry name" value="Hydrolase"/>
    <property type="match status" value="1"/>
</dbReference>
<keyword evidence="5 13" id="KW-0479">Metal-binding</keyword>
<dbReference type="InterPro" id="IPR027256">
    <property type="entry name" value="P-typ_ATPase_IB"/>
</dbReference>
<keyword evidence="9 13" id="KW-1133">Transmembrane helix</keyword>
<dbReference type="Gene3D" id="3.30.70.100">
    <property type="match status" value="1"/>
</dbReference>
<dbReference type="NCBIfam" id="TIGR01494">
    <property type="entry name" value="ATPase_P-type"/>
    <property type="match status" value="1"/>
</dbReference>
<dbReference type="RefSeq" id="WP_252224965.1">
    <property type="nucleotide sequence ID" value="NZ_JAVJAN010000004.1"/>
</dbReference>
<comment type="catalytic activity">
    <reaction evidence="12">
        <text>Cd(2+)(in) + ATP + H2O = Cd(2+)(out) + ADP + phosphate + H(+)</text>
        <dbReference type="Rhea" id="RHEA:12132"/>
        <dbReference type="ChEBI" id="CHEBI:15377"/>
        <dbReference type="ChEBI" id="CHEBI:15378"/>
        <dbReference type="ChEBI" id="CHEBI:30616"/>
        <dbReference type="ChEBI" id="CHEBI:43474"/>
        <dbReference type="ChEBI" id="CHEBI:48775"/>
        <dbReference type="ChEBI" id="CHEBI:456216"/>
        <dbReference type="EC" id="7.2.2.21"/>
    </reaction>
</comment>
<evidence type="ECO:0000313" key="15">
    <source>
        <dbReference type="EMBL" id="MDR5586252.1"/>
    </source>
</evidence>
<keyword evidence="4 13" id="KW-0812">Transmembrane</keyword>
<dbReference type="PANTHER" id="PTHR48085">
    <property type="entry name" value="CADMIUM/ZINC-TRANSPORTING ATPASE HMA2-RELATED"/>
    <property type="match status" value="1"/>
</dbReference>
<feature type="transmembrane region" description="Helical" evidence="13">
    <location>
        <begin position="406"/>
        <end position="431"/>
    </location>
</feature>
<keyword evidence="16" id="KW-1185">Reference proteome</keyword>
<dbReference type="SFLD" id="SFLDS00003">
    <property type="entry name" value="Haloacid_Dehalogenase"/>
    <property type="match status" value="1"/>
</dbReference>
<keyword evidence="6 13" id="KW-0547">Nucleotide-binding</keyword>
<dbReference type="SUPFAM" id="SSF56784">
    <property type="entry name" value="HAD-like"/>
    <property type="match status" value="1"/>
</dbReference>
<dbReference type="InterPro" id="IPR044492">
    <property type="entry name" value="P_typ_ATPase_HD_dom"/>
</dbReference>
<dbReference type="EC" id="7.2.2.21" evidence="11"/>
<dbReference type="InterPro" id="IPR001757">
    <property type="entry name" value="P_typ_ATPase"/>
</dbReference>
<evidence type="ECO:0000256" key="11">
    <source>
        <dbReference type="ARBA" id="ARBA00039103"/>
    </source>
</evidence>
<keyword evidence="10 13" id="KW-0472">Membrane</keyword>
<dbReference type="Pfam" id="PF00122">
    <property type="entry name" value="E1-E2_ATPase"/>
    <property type="match status" value="1"/>
</dbReference>
<dbReference type="Gene3D" id="3.40.1110.10">
    <property type="entry name" value="Calcium-transporting ATPase, cytoplasmic domain N"/>
    <property type="match status" value="1"/>
</dbReference>
<dbReference type="InterPro" id="IPR059000">
    <property type="entry name" value="ATPase_P-type_domA"/>
</dbReference>
<dbReference type="InterPro" id="IPR036412">
    <property type="entry name" value="HAD-like_sf"/>
</dbReference>
<evidence type="ECO:0000256" key="4">
    <source>
        <dbReference type="ARBA" id="ARBA00022692"/>
    </source>
</evidence>
<dbReference type="InterPro" id="IPR023298">
    <property type="entry name" value="ATPase_P-typ_TM_dom_sf"/>
</dbReference>
<dbReference type="EMBL" id="JAVJAN010000004">
    <property type="protein sequence ID" value="MDR5586252.1"/>
    <property type="molecule type" value="Genomic_DNA"/>
</dbReference>
<dbReference type="PANTHER" id="PTHR48085:SF5">
    <property type="entry name" value="CADMIUM_ZINC-TRANSPORTING ATPASE HMA4-RELATED"/>
    <property type="match status" value="1"/>
</dbReference>
<dbReference type="SUPFAM" id="SSF55008">
    <property type="entry name" value="HMA, heavy metal-associated domain"/>
    <property type="match status" value="1"/>
</dbReference>
<feature type="transmembrane region" description="Helical" evidence="13">
    <location>
        <begin position="374"/>
        <end position="394"/>
    </location>
</feature>
<comment type="similarity">
    <text evidence="2 13">Belongs to the cation transport ATPase (P-type) (TC 3.A.3) family. Type IB subfamily.</text>
</comment>
<dbReference type="Gene3D" id="3.40.50.1000">
    <property type="entry name" value="HAD superfamily/HAD-like"/>
    <property type="match status" value="1"/>
</dbReference>
<dbReference type="InterPro" id="IPR023214">
    <property type="entry name" value="HAD_sf"/>
</dbReference>
<dbReference type="SFLD" id="SFLDG00002">
    <property type="entry name" value="C1.7:_P-type_atpase_like"/>
    <property type="match status" value="1"/>
</dbReference>
<proteinExistence type="inferred from homology"/>
<evidence type="ECO:0000256" key="6">
    <source>
        <dbReference type="ARBA" id="ARBA00022741"/>
    </source>
</evidence>
<evidence type="ECO:0000256" key="10">
    <source>
        <dbReference type="ARBA" id="ARBA00023136"/>
    </source>
</evidence>